<sequence>MQLAYDTLLKLNSVSKMEMNFFLQCVRYQDEHRRVIGVYYKEFMQVLGMKSKQTFYNVLRSLSEKNLLSYTQNVKGDFDIYLENRTFSQQKTPDYIDLNKVLFQSKEFFKMKAHEKYMLLDLMRSTAVNRGIRVINVKEFYHKYCNILQVSKRMIQVYLQTLRKYFSVHIKDGKYYIKFLGGKLFQKPTKSIKGKRATYVCVNTAADQQREYVGSVLLRREQLAKKREEDASDLGKLTHQYSKIIKERGEDTISIISAVLHRYAEESIIFDVKHFHKMLRKALELEKSL</sequence>
<accession>A0A6N3EE83</accession>
<evidence type="ECO:0000313" key="1">
    <source>
        <dbReference type="EMBL" id="VYU38295.1"/>
    </source>
</evidence>
<name>A0A6N3EE83_9FIRM</name>
<dbReference type="AlphaFoldDB" id="A0A6N3EE83"/>
<reference evidence="1" key="1">
    <citation type="submission" date="2019-11" db="EMBL/GenBank/DDBJ databases">
        <authorList>
            <person name="Feng L."/>
        </authorList>
    </citation>
    <scope>NUCLEOTIDE SEQUENCE</scope>
    <source>
        <strain evidence="1">RtorquesLFYP15</strain>
    </source>
</reference>
<organism evidence="1">
    <name type="scientific">[Ruminococcus] torques</name>
    <dbReference type="NCBI Taxonomy" id="33039"/>
    <lineage>
        <taxon>Bacteria</taxon>
        <taxon>Bacillati</taxon>
        <taxon>Bacillota</taxon>
        <taxon>Clostridia</taxon>
        <taxon>Lachnospirales</taxon>
        <taxon>Lachnospiraceae</taxon>
        <taxon>Mediterraneibacter</taxon>
    </lineage>
</organism>
<gene>
    <name evidence="1" type="ORF">RTLFYP15_02251</name>
</gene>
<proteinExistence type="predicted"/>
<dbReference type="EMBL" id="CACRUQ010000021">
    <property type="protein sequence ID" value="VYU38295.1"/>
    <property type="molecule type" value="Genomic_DNA"/>
</dbReference>
<evidence type="ECO:0008006" key="2">
    <source>
        <dbReference type="Google" id="ProtNLM"/>
    </source>
</evidence>
<protein>
    <recommendedName>
        <fullName evidence="2">Replication protein</fullName>
    </recommendedName>
</protein>